<gene>
    <name evidence="4" type="primary">thiG</name>
    <name evidence="6" type="ORF">KIH73_04065</name>
</gene>
<dbReference type="EMBL" id="JAHBBD010000006">
    <property type="protein sequence ID" value="MBW3082562.1"/>
    <property type="molecule type" value="Genomic_DNA"/>
</dbReference>
<dbReference type="Proteomes" id="UP000812844">
    <property type="component" value="Unassembled WGS sequence"/>
</dbReference>
<comment type="subunit">
    <text evidence="4">Homotetramer. Forms heterodimers with either ThiH or ThiS.</text>
</comment>
<keyword evidence="2 4" id="KW-0808">Transferase</keyword>
<evidence type="ECO:0000256" key="3">
    <source>
        <dbReference type="ARBA" id="ARBA00023270"/>
    </source>
</evidence>
<comment type="pathway">
    <text evidence="1 4">Cofactor biosynthesis; thiamine diphosphate biosynthesis.</text>
</comment>
<keyword evidence="4" id="KW-0784">Thiamine biosynthesis</keyword>
<name>A0ABS6W9Z3_9BIFI</name>
<evidence type="ECO:0000259" key="5">
    <source>
        <dbReference type="Pfam" id="PF05690"/>
    </source>
</evidence>
<dbReference type="EC" id="2.8.1.10" evidence="4"/>
<evidence type="ECO:0000256" key="2">
    <source>
        <dbReference type="ARBA" id="ARBA00022679"/>
    </source>
</evidence>
<sequence>MTDTTPTGAPAPTSADDDLDALIGTATNTAVLPEPGEHAYDDIATGDTDPLILGGHHFTSRFILGSGRYDLNLIKATIANAGTQIVTMALRRCRTTDNNLLDYIPEGITMLPNTSGARNAEEAVRIARLAREVCQTDFVKIEIEHETRYLLPDNAETVKATEILAKEGFVVMPYMFPDPIAARQLEDAGAACVMPLGSLIGSNKGLRMRDFIEVIIRNANVPVIIDAGIGRPSQAAEAMEMGADAVMAYTAIASAGNIPVMARAFKHAIEAGREAYLAGLGKVTEGHAVPSSPTDAADYIG</sequence>
<dbReference type="RefSeq" id="WP_219080858.1">
    <property type="nucleotide sequence ID" value="NZ_JAHBBD010000006.1"/>
</dbReference>
<feature type="binding site" evidence="4">
    <location>
        <begin position="227"/>
        <end position="228"/>
    </location>
    <ligand>
        <name>1-deoxy-D-xylulose 5-phosphate</name>
        <dbReference type="ChEBI" id="CHEBI:57792"/>
    </ligand>
</feature>
<proteinExistence type="inferred from homology"/>
<evidence type="ECO:0000313" key="6">
    <source>
        <dbReference type="EMBL" id="MBW3082562.1"/>
    </source>
</evidence>
<feature type="binding site" evidence="4">
    <location>
        <begin position="249"/>
        <end position="250"/>
    </location>
    <ligand>
        <name>1-deoxy-D-xylulose 5-phosphate</name>
        <dbReference type="ChEBI" id="CHEBI:57792"/>
    </ligand>
</feature>
<feature type="domain" description="Thiazole synthase ThiG" evidence="5">
    <location>
        <begin position="53"/>
        <end position="293"/>
    </location>
</feature>
<keyword evidence="3 4" id="KW-0704">Schiff base</keyword>
<dbReference type="Pfam" id="PF05690">
    <property type="entry name" value="ThiG"/>
    <property type="match status" value="1"/>
</dbReference>
<evidence type="ECO:0000256" key="4">
    <source>
        <dbReference type="HAMAP-Rule" id="MF_00443"/>
    </source>
</evidence>
<protein>
    <recommendedName>
        <fullName evidence="4">Thiazole synthase</fullName>
        <ecNumber evidence="4">2.8.1.10</ecNumber>
    </recommendedName>
</protein>
<dbReference type="PANTHER" id="PTHR34266:SF2">
    <property type="entry name" value="THIAZOLE SYNTHASE"/>
    <property type="match status" value="1"/>
</dbReference>
<comment type="subcellular location">
    <subcellularLocation>
        <location evidence="4">Cytoplasm</location>
    </subcellularLocation>
</comment>
<keyword evidence="7" id="KW-1185">Reference proteome</keyword>
<feature type="active site" description="Schiff-base intermediate with DXP" evidence="4">
    <location>
        <position position="140"/>
    </location>
</feature>
<feature type="binding site" evidence="4">
    <location>
        <position position="201"/>
    </location>
    <ligand>
        <name>1-deoxy-D-xylulose 5-phosphate</name>
        <dbReference type="ChEBI" id="CHEBI:57792"/>
    </ligand>
</feature>
<dbReference type="CDD" id="cd04728">
    <property type="entry name" value="ThiG"/>
    <property type="match status" value="1"/>
</dbReference>
<comment type="similarity">
    <text evidence="4">Belongs to the ThiG family.</text>
</comment>
<dbReference type="InterPro" id="IPR033983">
    <property type="entry name" value="Thiazole_synthase_ThiG"/>
</dbReference>
<evidence type="ECO:0000256" key="1">
    <source>
        <dbReference type="ARBA" id="ARBA00004948"/>
    </source>
</evidence>
<dbReference type="PANTHER" id="PTHR34266">
    <property type="entry name" value="THIAZOLE SYNTHASE"/>
    <property type="match status" value="1"/>
</dbReference>
<dbReference type="HAMAP" id="MF_00443">
    <property type="entry name" value="ThiG"/>
    <property type="match status" value="1"/>
</dbReference>
<keyword evidence="4" id="KW-0963">Cytoplasm</keyword>
<accession>A0ABS6W9Z3</accession>
<comment type="caution">
    <text evidence="6">The sequence shown here is derived from an EMBL/GenBank/DDBJ whole genome shotgun (WGS) entry which is preliminary data.</text>
</comment>
<reference evidence="6 7" key="1">
    <citation type="submission" date="2021-05" db="EMBL/GenBank/DDBJ databases">
        <title>Phylogenetic classification of ten novel species belonging to the genus Bifidobacterium comprising B. colchicus sp. nov., B. abeli sp. nov., B. bicoloris sp. nov., B. guerezis sp. nov., B. rosaliae sp. nov., B. santillanensis sp. nov., B. argentati sp. nov., B. amazzoni sp. nov., B. pluviali sp. nov., and B. pinnaculum sp. nov.</title>
        <authorList>
            <person name="Lugli G.A."/>
            <person name="Ruiz Garcia L."/>
            <person name="Margolles A."/>
            <person name="Ventura M."/>
        </authorList>
    </citation>
    <scope>NUCLEOTIDE SEQUENCE [LARGE SCALE GENOMIC DNA]</scope>
    <source>
        <strain evidence="6 7">6T3</strain>
    </source>
</reference>
<evidence type="ECO:0000313" key="7">
    <source>
        <dbReference type="Proteomes" id="UP000812844"/>
    </source>
</evidence>
<comment type="function">
    <text evidence="4">Catalyzes the rearrangement of 1-deoxy-D-xylulose 5-phosphate (DXP) to produce the thiazole phosphate moiety of thiamine. Sulfur is provided by the thiocarboxylate moiety of the carrier protein ThiS. In vitro, sulfur can be provided by H(2)S.</text>
</comment>
<dbReference type="InterPro" id="IPR008867">
    <property type="entry name" value="ThiG"/>
</dbReference>
<comment type="catalytic activity">
    <reaction evidence="4">
        <text>[ThiS sulfur-carrier protein]-C-terminal-Gly-aminoethanethioate + 2-iminoacetate + 1-deoxy-D-xylulose 5-phosphate = [ThiS sulfur-carrier protein]-C-terminal Gly-Gly + 2-[(2R,5Z)-2-carboxy-4-methylthiazol-5(2H)-ylidene]ethyl phosphate + 2 H2O + H(+)</text>
        <dbReference type="Rhea" id="RHEA:26297"/>
        <dbReference type="Rhea" id="RHEA-COMP:12909"/>
        <dbReference type="Rhea" id="RHEA-COMP:19908"/>
        <dbReference type="ChEBI" id="CHEBI:15377"/>
        <dbReference type="ChEBI" id="CHEBI:15378"/>
        <dbReference type="ChEBI" id="CHEBI:57792"/>
        <dbReference type="ChEBI" id="CHEBI:62899"/>
        <dbReference type="ChEBI" id="CHEBI:77846"/>
        <dbReference type="ChEBI" id="CHEBI:90778"/>
        <dbReference type="ChEBI" id="CHEBI:232372"/>
        <dbReference type="EC" id="2.8.1.10"/>
    </reaction>
</comment>
<organism evidence="6 7">
    <name type="scientific">Bifidobacterium phasiani</name>
    <dbReference type="NCBI Taxonomy" id="2834431"/>
    <lineage>
        <taxon>Bacteria</taxon>
        <taxon>Bacillati</taxon>
        <taxon>Actinomycetota</taxon>
        <taxon>Actinomycetes</taxon>
        <taxon>Bifidobacteriales</taxon>
        <taxon>Bifidobacteriaceae</taxon>
        <taxon>Bifidobacterium</taxon>
    </lineage>
</organism>